<keyword evidence="2" id="KW-0812">Transmembrane</keyword>
<gene>
    <name evidence="3" type="ORF">BDLFYP24_01833</name>
</gene>
<feature type="transmembrane region" description="Helical" evidence="2">
    <location>
        <begin position="121"/>
        <end position="143"/>
    </location>
</feature>
<evidence type="ECO:0000256" key="2">
    <source>
        <dbReference type="SAM" id="Phobius"/>
    </source>
</evidence>
<proteinExistence type="predicted"/>
<name>A0A6N2T9N3_9BIFI</name>
<reference evidence="3" key="1">
    <citation type="submission" date="2019-11" db="EMBL/GenBank/DDBJ databases">
        <authorList>
            <person name="Feng L."/>
        </authorList>
    </citation>
    <scope>NUCLEOTIDE SEQUENCE</scope>
    <source>
        <strain evidence="3">BdentiumLFYP24</strain>
    </source>
</reference>
<organism evidence="3">
    <name type="scientific">Bifidobacterium dentium</name>
    <dbReference type="NCBI Taxonomy" id="1689"/>
    <lineage>
        <taxon>Bacteria</taxon>
        <taxon>Bacillati</taxon>
        <taxon>Actinomycetota</taxon>
        <taxon>Actinomycetes</taxon>
        <taxon>Bifidobacteriales</taxon>
        <taxon>Bifidobacteriaceae</taxon>
        <taxon>Bifidobacterium</taxon>
    </lineage>
</organism>
<evidence type="ECO:0000313" key="3">
    <source>
        <dbReference type="EMBL" id="VYT00761.1"/>
    </source>
</evidence>
<protein>
    <recommendedName>
        <fullName evidence="4">DUF2335 domain-containing protein</fullName>
    </recommendedName>
</protein>
<evidence type="ECO:0000256" key="1">
    <source>
        <dbReference type="SAM" id="MobiDB-lite"/>
    </source>
</evidence>
<feature type="transmembrane region" description="Helical" evidence="2">
    <location>
        <begin position="149"/>
        <end position="169"/>
    </location>
</feature>
<sequence length="175" mass="18337">MDDEHGNESPGQGNTQGSVPRNGAESDDGIQPHQKEDSKNGRGNVVGQADRSIDGRSDPQGDGGQPTILGSLWAGATPSPEDMAGFKAVDPTFPERIMRMSEETVHAKNKAMLRSSTLESWAVLITSASMSALPWVICFIGVINKNNAAAVIGGIAGLIGAGSSLIQAIRNRKND</sequence>
<dbReference type="AlphaFoldDB" id="A0A6N2T9N3"/>
<keyword evidence="2" id="KW-1133">Transmembrane helix</keyword>
<dbReference type="EMBL" id="CACRSP010000004">
    <property type="protein sequence ID" value="VYT00761.1"/>
    <property type="molecule type" value="Genomic_DNA"/>
</dbReference>
<accession>A0A6N2T9N3</accession>
<keyword evidence="2" id="KW-0472">Membrane</keyword>
<feature type="compositionally biased region" description="Polar residues" evidence="1">
    <location>
        <begin position="9"/>
        <end position="19"/>
    </location>
</feature>
<feature type="region of interest" description="Disordered" evidence="1">
    <location>
        <begin position="1"/>
        <end position="82"/>
    </location>
</feature>
<evidence type="ECO:0008006" key="4">
    <source>
        <dbReference type="Google" id="ProtNLM"/>
    </source>
</evidence>